<dbReference type="PANTHER" id="PTHR36451:SF1">
    <property type="entry name" value="OMEGA-HYDROXY-BETA-DIHYDROMENAQUINONE-9 SULFOTRANSFERASE STF3"/>
    <property type="match status" value="1"/>
</dbReference>
<dbReference type="Proteomes" id="UP000642920">
    <property type="component" value="Unassembled WGS sequence"/>
</dbReference>
<dbReference type="InterPro" id="IPR052736">
    <property type="entry name" value="Stf3_sulfotransferase"/>
</dbReference>
<evidence type="ECO:0000313" key="2">
    <source>
        <dbReference type="Proteomes" id="UP000642920"/>
    </source>
</evidence>
<dbReference type="PANTHER" id="PTHR36451">
    <property type="entry name" value="PAPS-DEPENDENT SULFOTRANSFERASE STF3"/>
    <property type="match status" value="1"/>
</dbReference>
<organism evidence="1 2">
    <name type="scientific">Marivirga atlantica</name>
    <dbReference type="NCBI Taxonomy" id="1548457"/>
    <lineage>
        <taxon>Bacteria</taxon>
        <taxon>Pseudomonadati</taxon>
        <taxon>Bacteroidota</taxon>
        <taxon>Cytophagia</taxon>
        <taxon>Cytophagales</taxon>
        <taxon>Marivirgaceae</taxon>
        <taxon>Marivirga</taxon>
    </lineage>
</organism>
<name>A0A937AD65_9BACT</name>
<dbReference type="Pfam" id="PF13469">
    <property type="entry name" value="Sulfotransfer_3"/>
    <property type="match status" value="1"/>
</dbReference>
<keyword evidence="2" id="KW-1185">Reference proteome</keyword>
<protein>
    <submittedName>
        <fullName evidence="1">Sulfotransferase</fullName>
    </submittedName>
</protein>
<evidence type="ECO:0000313" key="1">
    <source>
        <dbReference type="EMBL" id="MBL0764384.1"/>
    </source>
</evidence>
<reference evidence="1" key="1">
    <citation type="submission" date="2021-01" db="EMBL/GenBank/DDBJ databases">
        <title>Marivirga sp. nov., isolated from intertidal surface sediments.</title>
        <authorList>
            <person name="Zhang M."/>
        </authorList>
    </citation>
    <scope>NUCLEOTIDE SEQUENCE</scope>
    <source>
        <strain evidence="1">SM1354</strain>
    </source>
</reference>
<comment type="caution">
    <text evidence="1">The sequence shown here is derived from an EMBL/GenBank/DDBJ whole genome shotgun (WGS) entry which is preliminary data.</text>
</comment>
<dbReference type="SUPFAM" id="SSF52540">
    <property type="entry name" value="P-loop containing nucleoside triphosphate hydrolases"/>
    <property type="match status" value="1"/>
</dbReference>
<sequence length="348" mass="41018">MGVGKTLRLLKSTVGVRKNHYFLFLFISLNKKLVRLGLNQRQFTPTNPIFLIGHLRSGTTFLHRLLSKSTSLYAMDLETMIFGSGPYHQFIKSIAGKKLKNISLDKVYDPKIHKTAFELPESDDIALYFQEFRGLLYWIYFLAWSNFSSTSELRESILSTVNDKKLITKQKKIYASKIKDTQRFISKSFFGIFHIEDSLKMYPDAKFIILFRDPKEVIPSTLSLEINIQRTLNDFDNQPKALQERYIKNLYQEVLLYFEKLYKVYHIEHPNLFKLNYDLLISNFEEVMHELSDFLALKDDTGLLKAIESQRKKQKQYQSAHKYSLEEFGISEAQIEQDFHFYYTLLKN</sequence>
<accession>A0A937AD65</accession>
<dbReference type="InterPro" id="IPR027417">
    <property type="entry name" value="P-loop_NTPase"/>
</dbReference>
<dbReference type="RefSeq" id="WP_201917901.1">
    <property type="nucleotide sequence ID" value="NZ_JAERQG010000001.1"/>
</dbReference>
<gene>
    <name evidence="1" type="ORF">JKP34_03910</name>
</gene>
<dbReference type="Gene3D" id="3.40.50.300">
    <property type="entry name" value="P-loop containing nucleotide triphosphate hydrolases"/>
    <property type="match status" value="1"/>
</dbReference>
<dbReference type="AlphaFoldDB" id="A0A937AD65"/>
<dbReference type="EMBL" id="JAERQG010000001">
    <property type="protein sequence ID" value="MBL0764384.1"/>
    <property type="molecule type" value="Genomic_DNA"/>
</dbReference>
<proteinExistence type="predicted"/>